<dbReference type="EMBL" id="APNK01000002">
    <property type="protein sequence ID" value="KEZ78976.1"/>
    <property type="molecule type" value="Genomic_DNA"/>
</dbReference>
<accession>A0A084IQJ2</accession>
<dbReference type="SUPFAM" id="SSF103481">
    <property type="entry name" value="Multidrug resistance efflux transporter EmrE"/>
    <property type="match status" value="2"/>
</dbReference>
<keyword evidence="3 5" id="KW-1133">Transmembrane helix</keyword>
<sequence length="291" mass="31446">MTIVATVFGMALADAFIKKYSIAMTLWQIYVLRSAFVLPVLLIATRGRIRVPGLGWILLRSMLLALMYLAMYAVISWLKLSVIAASIYTAPLFIVTLSALLLRDPVTPRQWVAILIGFLGVLLVVEPGASAFQPLALVPLGAALFYAVAAVVTRARCRATSAATLAVWLNLSLLLWGALASILIASTKVGSALDYPFLLGHWGTMSPGEWRTIIVLALLMIGISVGLARAYQSPRPQVIAVFDYSFLIFAAFWGYIFFDEIPNPPTLIGMVLIASAGSLVLRADAASTEAR</sequence>
<keyword evidence="2 5" id="KW-0812">Transmembrane</keyword>
<proteinExistence type="predicted"/>
<keyword evidence="8" id="KW-1185">Reference proteome</keyword>
<feature type="transmembrane region" description="Helical" evidence="5">
    <location>
        <begin position="25"/>
        <end position="45"/>
    </location>
</feature>
<dbReference type="AlphaFoldDB" id="A0A084IQJ2"/>
<feature type="transmembrane region" description="Helical" evidence="5">
    <location>
        <begin position="81"/>
        <end position="102"/>
    </location>
</feature>
<dbReference type="Pfam" id="PF00892">
    <property type="entry name" value="EamA"/>
    <property type="match status" value="1"/>
</dbReference>
<evidence type="ECO:0000313" key="8">
    <source>
        <dbReference type="Proteomes" id="UP000028302"/>
    </source>
</evidence>
<feature type="transmembrane region" description="Helical" evidence="5">
    <location>
        <begin position="57"/>
        <end position="75"/>
    </location>
</feature>
<comment type="subcellular location">
    <subcellularLocation>
        <location evidence="1">Membrane</location>
        <topology evidence="1">Multi-pass membrane protein</topology>
    </subcellularLocation>
</comment>
<dbReference type="InterPro" id="IPR037185">
    <property type="entry name" value="EmrE-like"/>
</dbReference>
<comment type="caution">
    <text evidence="7">The sequence shown here is derived from an EMBL/GenBank/DDBJ whole genome shotgun (WGS) entry which is preliminary data.</text>
</comment>
<feature type="transmembrane region" description="Helical" evidence="5">
    <location>
        <begin position="111"/>
        <end position="129"/>
    </location>
</feature>
<feature type="transmembrane region" description="Helical" evidence="5">
    <location>
        <begin position="135"/>
        <end position="153"/>
    </location>
</feature>
<feature type="transmembrane region" description="Helical" evidence="5">
    <location>
        <begin position="165"/>
        <end position="190"/>
    </location>
</feature>
<reference evidence="7 8" key="1">
    <citation type="submission" date="2013-03" db="EMBL/GenBank/DDBJ databases">
        <title>Salinisphaera hydrothermalis C41B8 Genome Sequencing.</title>
        <authorList>
            <person name="Li C."/>
            <person name="Lai Q."/>
            <person name="Shao Z."/>
        </authorList>
    </citation>
    <scope>NUCLEOTIDE SEQUENCE [LARGE SCALE GENOMIC DNA]</scope>
    <source>
        <strain evidence="7 8">C41B8</strain>
    </source>
</reference>
<dbReference type="PANTHER" id="PTHR22911:SF6">
    <property type="entry name" value="SOLUTE CARRIER FAMILY 35 MEMBER G1"/>
    <property type="match status" value="1"/>
</dbReference>
<keyword evidence="4 5" id="KW-0472">Membrane</keyword>
<dbReference type="PANTHER" id="PTHR22911">
    <property type="entry name" value="ACYL-MALONYL CONDENSING ENZYME-RELATED"/>
    <property type="match status" value="1"/>
</dbReference>
<feature type="transmembrane region" description="Helical" evidence="5">
    <location>
        <begin position="264"/>
        <end position="281"/>
    </location>
</feature>
<feature type="transmembrane region" description="Helical" evidence="5">
    <location>
        <begin position="238"/>
        <end position="258"/>
    </location>
</feature>
<name>A0A084IQJ2_SALHC</name>
<feature type="transmembrane region" description="Helical" evidence="5">
    <location>
        <begin position="210"/>
        <end position="231"/>
    </location>
</feature>
<evidence type="ECO:0000256" key="2">
    <source>
        <dbReference type="ARBA" id="ARBA00022692"/>
    </source>
</evidence>
<dbReference type="Proteomes" id="UP000028302">
    <property type="component" value="Unassembled WGS sequence"/>
</dbReference>
<evidence type="ECO:0000256" key="5">
    <source>
        <dbReference type="SAM" id="Phobius"/>
    </source>
</evidence>
<dbReference type="InterPro" id="IPR000620">
    <property type="entry name" value="EamA_dom"/>
</dbReference>
<evidence type="ECO:0000256" key="3">
    <source>
        <dbReference type="ARBA" id="ARBA00022989"/>
    </source>
</evidence>
<dbReference type="STRING" id="1304275.C41B8_02562"/>
<gene>
    <name evidence="7" type="ORF">C41B8_02562</name>
</gene>
<feature type="domain" description="EamA" evidence="6">
    <location>
        <begin position="3"/>
        <end position="125"/>
    </location>
</feature>
<evidence type="ECO:0000256" key="1">
    <source>
        <dbReference type="ARBA" id="ARBA00004141"/>
    </source>
</evidence>
<organism evidence="7 8">
    <name type="scientific">Salinisphaera hydrothermalis (strain C41B8)</name>
    <dbReference type="NCBI Taxonomy" id="1304275"/>
    <lineage>
        <taxon>Bacteria</taxon>
        <taxon>Pseudomonadati</taxon>
        <taxon>Pseudomonadota</taxon>
        <taxon>Gammaproteobacteria</taxon>
        <taxon>Salinisphaerales</taxon>
        <taxon>Salinisphaeraceae</taxon>
        <taxon>Salinisphaera</taxon>
    </lineage>
</organism>
<protein>
    <recommendedName>
        <fullName evidence="6">EamA domain-containing protein</fullName>
    </recommendedName>
</protein>
<evidence type="ECO:0000259" key="6">
    <source>
        <dbReference type="Pfam" id="PF00892"/>
    </source>
</evidence>
<evidence type="ECO:0000256" key="4">
    <source>
        <dbReference type="ARBA" id="ARBA00023136"/>
    </source>
</evidence>
<evidence type="ECO:0000313" key="7">
    <source>
        <dbReference type="EMBL" id="KEZ78976.1"/>
    </source>
</evidence>
<dbReference type="GO" id="GO:0016020">
    <property type="term" value="C:membrane"/>
    <property type="evidence" value="ECO:0007669"/>
    <property type="project" value="UniProtKB-SubCell"/>
</dbReference>
<dbReference type="eggNOG" id="COG0697">
    <property type="taxonomic scope" value="Bacteria"/>
</dbReference>